<evidence type="ECO:0000313" key="5">
    <source>
        <dbReference type="EMBL" id="WOH36261.1"/>
    </source>
</evidence>
<name>A0ABZ0GLI4_9GAMM</name>
<dbReference type="RefSeq" id="WP_348395075.1">
    <property type="nucleotide sequence ID" value="NZ_CP136600.1"/>
</dbReference>
<dbReference type="Gene3D" id="1.10.439.10">
    <property type="entry name" value="Penicillin Amidohydrolase, domain 1"/>
    <property type="match status" value="1"/>
</dbReference>
<dbReference type="InterPro" id="IPR043146">
    <property type="entry name" value="Penicillin_amidase_N_B-knob"/>
</dbReference>
<keyword evidence="4" id="KW-0865">Zymogen</keyword>
<protein>
    <submittedName>
        <fullName evidence="5">Penicillin acylase family protein</fullName>
    </submittedName>
</protein>
<dbReference type="Gene3D" id="3.60.20.10">
    <property type="entry name" value="Glutamine Phosphoribosylpyrophosphate, subunit 1, domain 1"/>
    <property type="match status" value="1"/>
</dbReference>
<evidence type="ECO:0000256" key="4">
    <source>
        <dbReference type="ARBA" id="ARBA00023145"/>
    </source>
</evidence>
<dbReference type="Proteomes" id="UP001301442">
    <property type="component" value="Chromosome"/>
</dbReference>
<dbReference type="InterPro" id="IPR043147">
    <property type="entry name" value="Penicillin_amidase_A-knob"/>
</dbReference>
<dbReference type="Gene3D" id="2.30.120.10">
    <property type="match status" value="1"/>
</dbReference>
<dbReference type="InterPro" id="IPR023343">
    <property type="entry name" value="Penicillin_amidase_dom1"/>
</dbReference>
<reference evidence="5 6" key="1">
    <citation type="submission" date="2023-09" db="EMBL/GenBank/DDBJ databases">
        <authorList>
            <person name="Qi X."/>
        </authorList>
    </citation>
    <scope>NUCLEOTIDE SEQUENCE [LARGE SCALE GENOMIC DNA]</scope>
    <source>
        <strain evidence="5 6">S1-1</strain>
    </source>
</reference>
<dbReference type="InterPro" id="IPR029055">
    <property type="entry name" value="Ntn_hydrolases_N"/>
</dbReference>
<accession>A0ABZ0GLI4</accession>
<keyword evidence="6" id="KW-1185">Reference proteome</keyword>
<evidence type="ECO:0000256" key="1">
    <source>
        <dbReference type="ARBA" id="ARBA00006586"/>
    </source>
</evidence>
<gene>
    <name evidence="5" type="ORF">RI844_12875</name>
</gene>
<keyword evidence="3" id="KW-0378">Hydrolase</keyword>
<keyword evidence="2" id="KW-0732">Signal</keyword>
<evidence type="ECO:0000256" key="3">
    <source>
        <dbReference type="ARBA" id="ARBA00022801"/>
    </source>
</evidence>
<dbReference type="Gene3D" id="1.10.1400.10">
    <property type="match status" value="1"/>
</dbReference>
<organism evidence="5 6">
    <name type="scientific">Thalassotalea fonticola</name>
    <dbReference type="NCBI Taxonomy" id="3065649"/>
    <lineage>
        <taxon>Bacteria</taxon>
        <taxon>Pseudomonadati</taxon>
        <taxon>Pseudomonadota</taxon>
        <taxon>Gammaproteobacteria</taxon>
        <taxon>Alteromonadales</taxon>
        <taxon>Colwelliaceae</taxon>
        <taxon>Thalassotalea</taxon>
    </lineage>
</organism>
<evidence type="ECO:0000256" key="2">
    <source>
        <dbReference type="ARBA" id="ARBA00022729"/>
    </source>
</evidence>
<dbReference type="PIRSF" id="PIRSF001227">
    <property type="entry name" value="Pen_acylase"/>
    <property type="match status" value="1"/>
</dbReference>
<dbReference type="PANTHER" id="PTHR34218">
    <property type="entry name" value="PEPTIDASE S45 PENICILLIN AMIDASE"/>
    <property type="match status" value="1"/>
</dbReference>
<dbReference type="InterPro" id="IPR014395">
    <property type="entry name" value="Pen/GL7ACA/AHL_acylase"/>
</dbReference>
<dbReference type="InterPro" id="IPR002692">
    <property type="entry name" value="S45"/>
</dbReference>
<proteinExistence type="inferred from homology"/>
<dbReference type="EMBL" id="CP136600">
    <property type="protein sequence ID" value="WOH36261.1"/>
    <property type="molecule type" value="Genomic_DNA"/>
</dbReference>
<dbReference type="PANTHER" id="PTHR34218:SF3">
    <property type="entry name" value="ACYL-HOMOSERINE LACTONE ACYLASE PVDQ"/>
    <property type="match status" value="1"/>
</dbReference>
<sequence>MFIFSQFKPTITTTLTLLFFSFLITSCSPDGTNTAKTNVERWESQAKAITIMRDEWGIPHVYGKTDADAVFGMVYAQAEDDFNRIEINYLNAMGRLAEAEGKSALYRDLRMKLFINPEVLKQHFDASPEPMKKLMVAFADGLNYYLYKHPEVTPKVISHFEPWMALSFTEGSIGGDIERVNLADLKDFYQGNKSATLAMSKPFPHAEPTGSNGFAIAPGNSKTGNALLLINPHTSFYFRAEMHMVSEQGLNAYGAVTWGQFFIYQGFNSNTGWMHTSSGADAIDWYEEDIVQKNDGVYYRYGDELKKLTSQVINLPYKTDTGMKTKQVTAYFTHHGPIVAGTDNKWLSIKLMNEPVKALQQSYLRTKTTDYDSYKDTMRFHTNSSNNTVYADNSGNIAYFHGNFIPKRDTKFNWSKPVDGSDPATEWQGLHSIEETVGILNPATGWLQNTNNWPYSVIGDTSPKQDDYPAYMATFPENYRGVNAVNILKDKKDFTIDSLITAAYDPHLAAFDALLPILFTQYDLLDDAGKAELSKQIEMLKGWNRKSSIDSKATSLAIFWGRELREQALQDDAGLASYKMRNITFDQYMLEVANNIGILSLKVAVNKLTTDFGQWDTPWGEINRFQRLTGDIVQPFDDSQPSYPVGFASSRWGSLAAYGQRTFNNTKKIYGTRGNSFVAVVEFGDKVTAKAITAGGQSGDPLSPHFNDQAELYSQGKLRPVHYYLEDVKKAAKSSYYPGQ</sequence>
<evidence type="ECO:0000313" key="6">
    <source>
        <dbReference type="Proteomes" id="UP001301442"/>
    </source>
</evidence>
<dbReference type="SUPFAM" id="SSF56235">
    <property type="entry name" value="N-terminal nucleophile aminohydrolases (Ntn hydrolases)"/>
    <property type="match status" value="1"/>
</dbReference>
<comment type="similarity">
    <text evidence="1">Belongs to the peptidase S45 family.</text>
</comment>
<dbReference type="Pfam" id="PF01804">
    <property type="entry name" value="Penicil_amidase"/>
    <property type="match status" value="1"/>
</dbReference>